<reference evidence="1 2" key="1">
    <citation type="submission" date="2021-12" db="EMBL/GenBank/DDBJ databases">
        <title>Genome seq of P8.</title>
        <authorList>
            <person name="Seo T."/>
        </authorList>
    </citation>
    <scope>NUCLEOTIDE SEQUENCE [LARGE SCALE GENOMIC DNA]</scope>
    <source>
        <strain evidence="1 2">P8</strain>
    </source>
</reference>
<accession>A0ABS8Y069</accession>
<organism evidence="1 2">
    <name type="scientific">Pelomonas cellulosilytica</name>
    <dbReference type="NCBI Taxonomy" id="2906762"/>
    <lineage>
        <taxon>Bacteria</taxon>
        <taxon>Pseudomonadati</taxon>
        <taxon>Pseudomonadota</taxon>
        <taxon>Betaproteobacteria</taxon>
        <taxon>Burkholderiales</taxon>
        <taxon>Sphaerotilaceae</taxon>
        <taxon>Roseateles</taxon>
    </lineage>
</organism>
<sequence length="56" mass="6381">MNGLVRELNRVHTDVLSLNTEVADELAYIRDQLQSLLDHYEATLSAHNIEPPYSKS</sequence>
<dbReference type="EMBL" id="JAJTWU010000007">
    <property type="protein sequence ID" value="MCE4556281.1"/>
    <property type="molecule type" value="Genomic_DNA"/>
</dbReference>
<keyword evidence="2" id="KW-1185">Reference proteome</keyword>
<gene>
    <name evidence="1" type="ORF">LXT13_17955</name>
</gene>
<dbReference type="Proteomes" id="UP001200741">
    <property type="component" value="Unassembled WGS sequence"/>
</dbReference>
<comment type="caution">
    <text evidence="1">The sequence shown here is derived from an EMBL/GenBank/DDBJ whole genome shotgun (WGS) entry which is preliminary data.</text>
</comment>
<proteinExistence type="predicted"/>
<name>A0ABS8Y069_9BURK</name>
<protein>
    <recommendedName>
        <fullName evidence="3">SlyX family protein</fullName>
    </recommendedName>
</protein>
<evidence type="ECO:0000313" key="2">
    <source>
        <dbReference type="Proteomes" id="UP001200741"/>
    </source>
</evidence>
<evidence type="ECO:0008006" key="3">
    <source>
        <dbReference type="Google" id="ProtNLM"/>
    </source>
</evidence>
<evidence type="ECO:0000313" key="1">
    <source>
        <dbReference type="EMBL" id="MCE4556281.1"/>
    </source>
</evidence>